<name>A0A3N9TC81_9VIBR</name>
<dbReference type="PANTHER" id="PTHR15162">
    <property type="entry name" value="ASPARTOACYLASE"/>
    <property type="match status" value="1"/>
</dbReference>
<comment type="caution">
    <text evidence="9">The sequence shown here is derived from an EMBL/GenBank/DDBJ whole genome shotgun (WGS) entry which is preliminary data.</text>
</comment>
<dbReference type="InterPro" id="IPR055438">
    <property type="entry name" value="AstE_AspA_cat"/>
</dbReference>
<evidence type="ECO:0000313" key="10">
    <source>
        <dbReference type="Proteomes" id="UP000281112"/>
    </source>
</evidence>
<evidence type="ECO:0000256" key="6">
    <source>
        <dbReference type="NCBIfam" id="TIGR03242"/>
    </source>
</evidence>
<dbReference type="Gene3D" id="3.40.630.10">
    <property type="entry name" value="Zn peptidases"/>
    <property type="match status" value="1"/>
</dbReference>
<dbReference type="UniPathway" id="UPA00185">
    <property type="reaction ID" value="UER00283"/>
</dbReference>
<dbReference type="CDD" id="cd03855">
    <property type="entry name" value="M14_ASTE"/>
    <property type="match status" value="1"/>
</dbReference>
<dbReference type="Pfam" id="PF24827">
    <property type="entry name" value="AstE_AspA_cat"/>
    <property type="match status" value="1"/>
</dbReference>
<reference evidence="9 10" key="1">
    <citation type="submission" date="2018-11" db="EMBL/GenBank/DDBJ databases">
        <title>Vibrio LJC006 sp. nov., isolated from seawater during the bloom of the enteromorpha.</title>
        <authorList>
            <person name="Liang J."/>
        </authorList>
    </citation>
    <scope>NUCLEOTIDE SEQUENCE [LARGE SCALE GENOMIC DNA]</scope>
    <source>
        <strain evidence="9 10">LJC006</strain>
    </source>
</reference>
<sequence>MTNFLHSTLNDVPMEGKHGVVGNVKWHCPAQGILVFEPEVDAEASVVISAGIHGNETAPIEIVDQLISDILNERVAPLTRTMFVFGNIEAMKQDKRYLDVDMNRLFGEESAVLMDYPEAFRAQVIEFVTEDFFRHEKSKFKIHLDLHTAIRPSFHERFGLLPYVEKGKYPRSFISFLSTIDLDAMVINHAPSTTYSYFTSHVCNADSVTLELGKALPFGENDLGKFKAIKDGMYRLISKTYPSSDHSYDKSFQLYRVSQVLIKKSDAFLLNFDDETPNFTSFSRGELLATDNNFEYRVEHDKEWVIFPNNNVRVGLRGGLMLVQDLIDDYCLNENP</sequence>
<dbReference type="OrthoDB" id="5290473at2"/>
<dbReference type="GO" id="GO:0008270">
    <property type="term" value="F:zinc ion binding"/>
    <property type="evidence" value="ECO:0007669"/>
    <property type="project" value="UniProtKB-UniRule"/>
</dbReference>
<accession>A0A3N9TC81</accession>
<proteinExistence type="inferred from homology"/>
<comment type="cofactor">
    <cofactor evidence="5">
        <name>Zn(2+)</name>
        <dbReference type="ChEBI" id="CHEBI:29105"/>
    </cofactor>
    <text evidence="5">Binds 1 zinc ion per subunit.</text>
</comment>
<protein>
    <recommendedName>
        <fullName evidence="5 6">Succinylglutamate desuccinylase</fullName>
        <ecNumber evidence="5 6">3.5.1.96</ecNumber>
    </recommendedName>
</protein>
<feature type="binding site" evidence="5">
    <location>
        <position position="56"/>
    </location>
    <ligand>
        <name>Zn(2+)</name>
        <dbReference type="ChEBI" id="CHEBI:29105"/>
    </ligand>
</feature>
<dbReference type="HAMAP" id="MF_00767">
    <property type="entry name" value="Arg_catab_AstE"/>
    <property type="match status" value="1"/>
</dbReference>
<dbReference type="InterPro" id="IPR007036">
    <property type="entry name" value="Aste_AspA_hybrid_dom"/>
</dbReference>
<evidence type="ECO:0000256" key="4">
    <source>
        <dbReference type="ARBA" id="ARBA00022833"/>
    </source>
</evidence>
<evidence type="ECO:0000259" key="8">
    <source>
        <dbReference type="Pfam" id="PF24827"/>
    </source>
</evidence>
<dbReference type="InterPro" id="IPR016681">
    <property type="entry name" value="SuccinylGlu_desuccinylase"/>
</dbReference>
<dbReference type="GO" id="GO:0019544">
    <property type="term" value="P:L-arginine catabolic process to L-glutamate"/>
    <property type="evidence" value="ECO:0007669"/>
    <property type="project" value="UniProtKB-UniRule"/>
</dbReference>
<evidence type="ECO:0000256" key="2">
    <source>
        <dbReference type="ARBA" id="ARBA00022723"/>
    </source>
</evidence>
<evidence type="ECO:0000259" key="7">
    <source>
        <dbReference type="Pfam" id="PF04952"/>
    </source>
</evidence>
<keyword evidence="2 5" id="KW-0479">Metal-binding</keyword>
<dbReference type="AlphaFoldDB" id="A0A3N9TC81"/>
<dbReference type="Proteomes" id="UP000281112">
    <property type="component" value="Unassembled WGS sequence"/>
</dbReference>
<comment type="similarity">
    <text evidence="5">Belongs to the AspA/AstE family. Succinylglutamate desuccinylase subfamily.</text>
</comment>
<dbReference type="NCBIfam" id="TIGR03242">
    <property type="entry name" value="arg_catab_astE"/>
    <property type="match status" value="1"/>
</dbReference>
<dbReference type="InterPro" id="IPR050178">
    <property type="entry name" value="AspA/AstE_fam"/>
</dbReference>
<keyword evidence="10" id="KW-1185">Reference proteome</keyword>
<feature type="domain" description="Succinylglutamate desuccinylase/Aspartoacylase catalytic" evidence="8">
    <location>
        <begin position="45"/>
        <end position="236"/>
    </location>
</feature>
<dbReference type="PANTHER" id="PTHR15162:SF7">
    <property type="entry name" value="SUCCINYLGLUTAMATE DESUCCINYLASE"/>
    <property type="match status" value="1"/>
</dbReference>
<dbReference type="GO" id="GO:0016788">
    <property type="term" value="F:hydrolase activity, acting on ester bonds"/>
    <property type="evidence" value="ECO:0007669"/>
    <property type="project" value="UniProtKB-UniRule"/>
</dbReference>
<feature type="domain" description="AstE/AspA barrel-sandwich hybrid" evidence="7">
    <location>
        <begin position="251"/>
        <end position="324"/>
    </location>
</feature>
<comment type="catalytic activity">
    <reaction evidence="5">
        <text>N-succinyl-L-glutamate + H2O = L-glutamate + succinate</text>
        <dbReference type="Rhea" id="RHEA:15169"/>
        <dbReference type="ChEBI" id="CHEBI:15377"/>
        <dbReference type="ChEBI" id="CHEBI:29985"/>
        <dbReference type="ChEBI" id="CHEBI:30031"/>
        <dbReference type="ChEBI" id="CHEBI:58763"/>
        <dbReference type="EC" id="3.5.1.96"/>
    </reaction>
</comment>
<dbReference type="EC" id="3.5.1.96" evidence="5 6"/>
<feature type="active site" evidence="5">
    <location>
        <position position="211"/>
    </location>
</feature>
<feature type="binding site" evidence="5">
    <location>
        <position position="147"/>
    </location>
    <ligand>
        <name>Zn(2+)</name>
        <dbReference type="ChEBI" id="CHEBI:29105"/>
    </ligand>
</feature>
<feature type="binding site" evidence="5">
    <location>
        <position position="53"/>
    </location>
    <ligand>
        <name>Zn(2+)</name>
        <dbReference type="ChEBI" id="CHEBI:29105"/>
    </ligand>
</feature>
<dbReference type="EMBL" id="RJVQ01000009">
    <property type="protein sequence ID" value="RQW61807.1"/>
    <property type="molecule type" value="Genomic_DNA"/>
</dbReference>
<evidence type="ECO:0000313" key="9">
    <source>
        <dbReference type="EMBL" id="RQW61807.1"/>
    </source>
</evidence>
<keyword evidence="1 5" id="KW-0056">Arginine metabolism</keyword>
<organism evidence="9 10">
    <name type="scientific">Vibrio viridaestus</name>
    <dbReference type="NCBI Taxonomy" id="2487322"/>
    <lineage>
        <taxon>Bacteria</taxon>
        <taxon>Pseudomonadati</taxon>
        <taxon>Pseudomonadota</taxon>
        <taxon>Gammaproteobacteria</taxon>
        <taxon>Vibrionales</taxon>
        <taxon>Vibrionaceae</taxon>
        <taxon>Vibrio</taxon>
    </lineage>
</organism>
<dbReference type="GO" id="GO:0019545">
    <property type="term" value="P:L-arginine catabolic process to succinate"/>
    <property type="evidence" value="ECO:0007669"/>
    <property type="project" value="UniProtKB-UniRule"/>
</dbReference>
<comment type="pathway">
    <text evidence="5">Amino-acid degradation; L-arginine degradation via AST pathway; L-glutamate and succinate from L-arginine: step 5/5.</text>
</comment>
<evidence type="ECO:0000256" key="5">
    <source>
        <dbReference type="HAMAP-Rule" id="MF_00767"/>
    </source>
</evidence>
<dbReference type="Pfam" id="PF04952">
    <property type="entry name" value="AstE_AspA_hybrid"/>
    <property type="match status" value="1"/>
</dbReference>
<keyword evidence="3 5" id="KW-0378">Hydrolase</keyword>
<dbReference type="NCBIfam" id="NF003706">
    <property type="entry name" value="PRK05324.1"/>
    <property type="match status" value="1"/>
</dbReference>
<comment type="function">
    <text evidence="5">Transforms N(2)-succinylglutamate into succinate and glutamate.</text>
</comment>
<keyword evidence="4 5" id="KW-0862">Zinc</keyword>
<dbReference type="SUPFAM" id="SSF53187">
    <property type="entry name" value="Zn-dependent exopeptidases"/>
    <property type="match status" value="1"/>
</dbReference>
<gene>
    <name evidence="5 9" type="primary">astE</name>
    <name evidence="9" type="ORF">EES38_17005</name>
</gene>
<dbReference type="GO" id="GO:0009017">
    <property type="term" value="F:succinylglutamate desuccinylase activity"/>
    <property type="evidence" value="ECO:0007669"/>
    <property type="project" value="UniProtKB-UniRule"/>
</dbReference>
<evidence type="ECO:0000256" key="3">
    <source>
        <dbReference type="ARBA" id="ARBA00022801"/>
    </source>
</evidence>
<evidence type="ECO:0000256" key="1">
    <source>
        <dbReference type="ARBA" id="ARBA00022503"/>
    </source>
</evidence>
<dbReference type="RefSeq" id="WP_124938407.1">
    <property type="nucleotide sequence ID" value="NZ_RJVQ01000009.1"/>
</dbReference>